<dbReference type="InterPro" id="IPR042099">
    <property type="entry name" value="ANL_N_sf"/>
</dbReference>
<feature type="domain" description="AMP-dependent synthetase/ligase" evidence="2">
    <location>
        <begin position="103"/>
        <end position="474"/>
    </location>
</feature>
<evidence type="ECO:0000259" key="2">
    <source>
        <dbReference type="Pfam" id="PF00501"/>
    </source>
</evidence>
<proteinExistence type="inferred from homology"/>
<sequence>MPQQAVLSPVDAASSAYGRLMRRSQQDPEGFWREQAGRISWQREFDQVLDDSRAPFARWFVGGLTNLCHNAVDRHLPARAEQAALICISNEMQGEPKAQQDGGHERVLSYRQLHREVNAMAAILLERGVRRGDRVLIYLPMVAEAAIAMLACARIGAVHAVVFGGFAPASLASRIVDARPALVVCADAGFQNGVAVGYKAWVDQALEIAVHACPVLVVDRGVLPWTRVVGRDHDYAALRERHLQADVPCVWLESNEPSYLLYTSGTTGQPKGVQRDTGGHAVALATSMDLLFQARPGQTLFTTSDLGWVVGHSYGLYGPLLLGMRSVLYEGSPLRPDASAWWRLVERHGVDLMLSSATAMRLLKRGGRRAFRSADLSSLRCLFLAGEPLDEPTADWLEEALGKPVIDHYWQTETGSPMIGLPLTDLDGHTPLRRQRGSPGMPAAGYRLAVLEGQGGQGGQPCAPGDKGLLVASGVLPPGCLTTLWQRDEQFLSTYWRREQGQWRYATFDVAVAGPDGHLRVLGRADDVINVAGKRLGTREVEEVLLADDAVAEVAVIGMPHRLRGQVPMAVVVPRAGIQYLPSLLEHRLGEAVVSAIGAWARPRRIVLVESLPRTRSGKVLRRLMREMVNGELQDAACPPELAALHTLLAGAPQKLPEAGLHLSAGAEVVPLPA</sequence>
<dbReference type="RefSeq" id="WP_006463024.1">
    <property type="nucleotide sequence ID" value="NZ_AEEC02000010.1"/>
</dbReference>
<dbReference type="GO" id="GO:0050218">
    <property type="term" value="F:propionate-CoA ligase activity"/>
    <property type="evidence" value="ECO:0007669"/>
    <property type="project" value="UniProtKB-EC"/>
</dbReference>
<name>A0AAI9N4A1_9BURK</name>
<dbReference type="PANTHER" id="PTHR43347">
    <property type="entry name" value="ACYL-COA SYNTHETASE"/>
    <property type="match status" value="1"/>
</dbReference>
<reference evidence="5 6" key="1">
    <citation type="journal article" date="2013" name="Front. Microbiol.">
        <title>The genome of the endophytic bacterium H. frisingense GSF30(T) identifies diverse strategies in the Herbaspirillum genus to interact with plants.</title>
        <authorList>
            <person name="Straub D."/>
            <person name="Rothballer M."/>
            <person name="Hartmann A."/>
            <person name="Ludewig U."/>
        </authorList>
    </citation>
    <scope>NUCLEOTIDE SEQUENCE [LARGE SCALE GENOMIC DNA]</scope>
    <source>
        <strain evidence="5 6">GSF30</strain>
    </source>
</reference>
<gene>
    <name evidence="5" type="primary">prpE</name>
    <name evidence="5" type="ORF">HFRIS_009200</name>
</gene>
<dbReference type="Proteomes" id="UP000006772">
    <property type="component" value="Unassembled WGS sequence"/>
</dbReference>
<dbReference type="Pfam" id="PF13193">
    <property type="entry name" value="AMP-binding_C"/>
    <property type="match status" value="1"/>
</dbReference>
<comment type="similarity">
    <text evidence="1">Belongs to the ATP-dependent AMP-binding enzyme family.</text>
</comment>
<feature type="domain" description="AMP-binding enzyme C-terminal" evidence="3">
    <location>
        <begin position="540"/>
        <end position="619"/>
    </location>
</feature>
<dbReference type="Gene3D" id="3.30.300.30">
    <property type="match status" value="1"/>
</dbReference>
<dbReference type="SUPFAM" id="SSF56801">
    <property type="entry name" value="Acetyl-CoA synthetase-like"/>
    <property type="match status" value="1"/>
</dbReference>
<dbReference type="InterPro" id="IPR000873">
    <property type="entry name" value="AMP-dep_synth/lig_dom"/>
</dbReference>
<comment type="caution">
    <text evidence="5">The sequence shown here is derived from an EMBL/GenBank/DDBJ whole genome shotgun (WGS) entry which is preliminary data.</text>
</comment>
<dbReference type="PANTHER" id="PTHR43347:SF3">
    <property type="entry name" value="ACYL-COA SYNTHETASE SHORT-CHAIN FAMILY MEMBER 3, MITOCHONDRIAL"/>
    <property type="match status" value="1"/>
</dbReference>
<dbReference type="EC" id="6.2.1.17" evidence="5"/>
<dbReference type="InterPro" id="IPR025110">
    <property type="entry name" value="AMP-bd_C"/>
</dbReference>
<dbReference type="AlphaFoldDB" id="A0AAI9N4A1"/>
<dbReference type="Pfam" id="PF16177">
    <property type="entry name" value="ACAS_N"/>
    <property type="match status" value="1"/>
</dbReference>
<dbReference type="Pfam" id="PF00501">
    <property type="entry name" value="AMP-binding"/>
    <property type="match status" value="1"/>
</dbReference>
<dbReference type="PROSITE" id="PS00455">
    <property type="entry name" value="AMP_BINDING"/>
    <property type="match status" value="1"/>
</dbReference>
<dbReference type="InterPro" id="IPR032387">
    <property type="entry name" value="ACAS_N"/>
</dbReference>
<protein>
    <submittedName>
        <fullName evidence="5">Propionyl-CoA synthetase</fullName>
        <ecNumber evidence="5">6.2.1.17</ecNumber>
    </submittedName>
</protein>
<evidence type="ECO:0000313" key="5">
    <source>
        <dbReference type="EMBL" id="EOA05047.1"/>
    </source>
</evidence>
<evidence type="ECO:0000313" key="6">
    <source>
        <dbReference type="Proteomes" id="UP000006772"/>
    </source>
</evidence>
<feature type="domain" description="Acetyl-coenzyme A synthetase N-terminal" evidence="4">
    <location>
        <begin position="17"/>
        <end position="71"/>
    </location>
</feature>
<evidence type="ECO:0000259" key="4">
    <source>
        <dbReference type="Pfam" id="PF16177"/>
    </source>
</evidence>
<dbReference type="Gene3D" id="3.40.50.12780">
    <property type="entry name" value="N-terminal domain of ligase-like"/>
    <property type="match status" value="1"/>
</dbReference>
<evidence type="ECO:0000259" key="3">
    <source>
        <dbReference type="Pfam" id="PF13193"/>
    </source>
</evidence>
<keyword evidence="5" id="KW-0436">Ligase</keyword>
<dbReference type="InterPro" id="IPR045851">
    <property type="entry name" value="AMP-bd_C_sf"/>
</dbReference>
<evidence type="ECO:0000256" key="1">
    <source>
        <dbReference type="ARBA" id="ARBA00006432"/>
    </source>
</evidence>
<accession>A0AAI9N4A1</accession>
<dbReference type="InterPro" id="IPR020845">
    <property type="entry name" value="AMP-binding_CS"/>
</dbReference>
<organism evidence="5 6">
    <name type="scientific">Herbaspirillum frisingense GSF30</name>
    <dbReference type="NCBI Taxonomy" id="864073"/>
    <lineage>
        <taxon>Bacteria</taxon>
        <taxon>Pseudomonadati</taxon>
        <taxon>Pseudomonadota</taxon>
        <taxon>Betaproteobacteria</taxon>
        <taxon>Burkholderiales</taxon>
        <taxon>Oxalobacteraceae</taxon>
        <taxon>Herbaspirillum</taxon>
    </lineage>
</organism>
<dbReference type="EMBL" id="AEEC02000010">
    <property type="protein sequence ID" value="EOA05047.1"/>
    <property type="molecule type" value="Genomic_DNA"/>
</dbReference>